<dbReference type="GO" id="GO:0008270">
    <property type="term" value="F:zinc ion binding"/>
    <property type="evidence" value="ECO:0007669"/>
    <property type="project" value="UniProtKB-KW"/>
</dbReference>
<keyword evidence="12 14" id="KW-0539">Nucleus</keyword>
<evidence type="ECO:0000256" key="8">
    <source>
        <dbReference type="ARBA" id="ARBA00022786"/>
    </source>
</evidence>
<evidence type="ECO:0000256" key="6">
    <source>
        <dbReference type="ARBA" id="ARBA00022723"/>
    </source>
</evidence>
<dbReference type="GO" id="GO:0070475">
    <property type="term" value="P:rRNA base methylation"/>
    <property type="evidence" value="ECO:0007669"/>
    <property type="project" value="InterPro"/>
</dbReference>
<comment type="caution">
    <text evidence="18">The sequence shown here is derived from an EMBL/GenBank/DDBJ whole genome shotgun (WGS) entry which is preliminary data.</text>
</comment>
<name>A0AAD5Q7P3_PYTIN</name>
<evidence type="ECO:0000256" key="10">
    <source>
        <dbReference type="ARBA" id="ARBA00022853"/>
    </source>
</evidence>
<feature type="region of interest" description="Disordered" evidence="16">
    <location>
        <begin position="620"/>
        <end position="644"/>
    </location>
</feature>
<dbReference type="GO" id="GO:0005634">
    <property type="term" value="C:nucleus"/>
    <property type="evidence" value="ECO:0007669"/>
    <property type="project" value="UniProtKB-SubCell"/>
</dbReference>
<dbReference type="CDD" id="cd16499">
    <property type="entry name" value="RING-HC_Bre1-like"/>
    <property type="match status" value="1"/>
</dbReference>
<dbReference type="EMBL" id="JAKCXM010000327">
    <property type="protein sequence ID" value="KAJ0395740.1"/>
    <property type="molecule type" value="Genomic_DNA"/>
</dbReference>
<reference evidence="18" key="1">
    <citation type="submission" date="2021-12" db="EMBL/GenBank/DDBJ databases">
        <title>Prjna785345.</title>
        <authorList>
            <person name="Rujirawat T."/>
            <person name="Krajaejun T."/>
        </authorList>
    </citation>
    <scope>NUCLEOTIDE SEQUENCE</scope>
    <source>
        <strain evidence="18">Pi057C3</strain>
    </source>
</reference>
<evidence type="ECO:0000256" key="4">
    <source>
        <dbReference type="ARBA" id="ARBA00005555"/>
    </source>
</evidence>
<dbReference type="Pfam" id="PF10354">
    <property type="entry name" value="BMT5-like"/>
    <property type="match status" value="1"/>
</dbReference>
<dbReference type="InterPro" id="IPR001841">
    <property type="entry name" value="Znf_RING"/>
</dbReference>
<dbReference type="Gene3D" id="3.30.40.10">
    <property type="entry name" value="Zinc/RING finger domain, C3HC4 (zinc finger)"/>
    <property type="match status" value="1"/>
</dbReference>
<comment type="pathway">
    <text evidence="3 14">Protein modification; protein ubiquitination.</text>
</comment>
<feature type="domain" description="RING-type" evidence="17">
    <location>
        <begin position="571"/>
        <end position="610"/>
    </location>
</feature>
<dbReference type="InterPro" id="IPR013083">
    <property type="entry name" value="Znf_RING/FYVE/PHD"/>
</dbReference>
<keyword evidence="8 14" id="KW-0833">Ubl conjugation pathway</keyword>
<feature type="compositionally biased region" description="Basic and acidic residues" evidence="16">
    <location>
        <begin position="170"/>
        <end position="179"/>
    </location>
</feature>
<evidence type="ECO:0000313" key="18">
    <source>
        <dbReference type="EMBL" id="KAJ0395740.1"/>
    </source>
</evidence>
<dbReference type="InterPro" id="IPR019446">
    <property type="entry name" value="BMT5-like"/>
</dbReference>
<organism evidence="18 19">
    <name type="scientific">Pythium insidiosum</name>
    <name type="common">Pythiosis disease agent</name>
    <dbReference type="NCBI Taxonomy" id="114742"/>
    <lineage>
        <taxon>Eukaryota</taxon>
        <taxon>Sar</taxon>
        <taxon>Stramenopiles</taxon>
        <taxon>Oomycota</taxon>
        <taxon>Peronosporomycetes</taxon>
        <taxon>Pythiales</taxon>
        <taxon>Pythiaceae</taxon>
        <taxon>Pythium</taxon>
    </lineage>
</organism>
<evidence type="ECO:0000259" key="17">
    <source>
        <dbReference type="PROSITE" id="PS50089"/>
    </source>
</evidence>
<protein>
    <recommendedName>
        <fullName evidence="14">E3 ubiquitin protein ligase</fullName>
        <ecNumber evidence="14">2.3.2.27</ecNumber>
    </recommendedName>
</protein>
<dbReference type="GO" id="GO:0061630">
    <property type="term" value="F:ubiquitin protein ligase activity"/>
    <property type="evidence" value="ECO:0007669"/>
    <property type="project" value="UniProtKB-EC"/>
</dbReference>
<evidence type="ECO:0000256" key="11">
    <source>
        <dbReference type="ARBA" id="ARBA00023054"/>
    </source>
</evidence>
<keyword evidence="19" id="KW-1185">Reference proteome</keyword>
<evidence type="ECO:0000256" key="13">
    <source>
        <dbReference type="PROSITE-ProRule" id="PRU00175"/>
    </source>
</evidence>
<evidence type="ECO:0000256" key="1">
    <source>
        <dbReference type="ARBA" id="ARBA00000900"/>
    </source>
</evidence>
<gene>
    <name evidence="18" type="ORF">P43SY_004271</name>
</gene>
<feature type="coiled-coil region" evidence="15">
    <location>
        <begin position="240"/>
        <end position="419"/>
    </location>
</feature>
<keyword evidence="10 14" id="KW-0156">Chromatin regulator</keyword>
<feature type="coiled-coil region" evidence="15">
    <location>
        <begin position="451"/>
        <end position="478"/>
    </location>
</feature>
<dbReference type="SMART" id="SM00184">
    <property type="entry name" value="RING"/>
    <property type="match status" value="1"/>
</dbReference>
<feature type="compositionally biased region" description="Polar residues" evidence="16">
    <location>
        <begin position="892"/>
        <end position="902"/>
    </location>
</feature>
<dbReference type="EC" id="2.3.2.27" evidence="14"/>
<evidence type="ECO:0000256" key="2">
    <source>
        <dbReference type="ARBA" id="ARBA00004123"/>
    </source>
</evidence>
<dbReference type="PANTHER" id="PTHR23163">
    <property type="entry name" value="RING FINGER PROTEIN-RELATED"/>
    <property type="match status" value="1"/>
</dbReference>
<comment type="catalytic activity">
    <reaction evidence="1 14">
        <text>S-ubiquitinyl-[E2 ubiquitin-conjugating enzyme]-L-cysteine + [acceptor protein]-L-lysine = [E2 ubiquitin-conjugating enzyme]-L-cysteine + N(6)-ubiquitinyl-[acceptor protein]-L-lysine.</text>
        <dbReference type="EC" id="2.3.2.27"/>
    </reaction>
</comment>
<sequence>MAEPRHLSSNGSSSGHKRRDTPAVCDAASTPMKKIKLEEEAPPMADPNTIEAVRGRNKALALDLLEKNRRIAFLTQKCEALYRRRVVTDSAFRCMRRQWLQLVNDAQSFTTALGEAADAPSGSEWQQLMAQFETLGEWRMPLDAVTLELPEWFAAVKKHNDGDDGDDAKDESKKTKTTESESAGADDEDHELAALTEPHEKELESELQTHRRMSTDILKRLVTALSSASTSSATRSSTSAAQILAEKQAAVSEMAELKDTLSAWHNEEAQLRGEYDEKVARLTDENTHLSEELSKLRHKATSMEEHVHDKWKKKLDKLQEELLGARAQIDEYTTKNVALRDKLAGYTVFRDQLNDSAVKREELEATRDAFKEENDALISEIEALGKEVSSVRHSKKKVLQQLEEKRASLKKTQGQLAKESDAKSHFFDELSAARLQVASLGQVHTQQKATLEAAKQALAAREAEVESLTRYLKQLEADRDVVAGEKLKVERDAEITKHLYSKLEASQKQQLLHDRKRGPCEHCERLQKKEAEFDKAIAASRSAASSTAASSNGLTNVERLELQDLQKQLKCSVCQDRHKGVIIAKCFHMFCKECVESNLKSRNRKCPTCKKMFGQDDVKNPNMAPRGARPNVLKRKRDLASHGPKGAVANKKLYALADPTLVLGDGDFSFSRGLATHRGGGRNLVATSFDSERTVRSKYSNATECIQAVVQAGGHVLHDAVVQAGGHVLHDVDATRLHAMPRRLPNGARTPSHFQYIVFNFPHTGQQRVHLNRVLLRDFFESARSRLLQRGEAHVTLKNRPPYSNWQVEDQAKAAGFVLKERRRFEAKHFPGYEHRTTDPQAKAFEAELCTTYVFIVNRSKFPFVPASALDVEEEEEKTDAHDADAIASLQRDATSESSEVTTSRKKNRKHKRRKTSPAGGSERCAEPDDAAIEEEAATLVTALWRPLHRRTWS</sequence>
<evidence type="ECO:0000256" key="3">
    <source>
        <dbReference type="ARBA" id="ARBA00004906"/>
    </source>
</evidence>
<feature type="region of interest" description="Disordered" evidence="16">
    <location>
        <begin position="889"/>
        <end position="929"/>
    </location>
</feature>
<feature type="compositionally biased region" description="Basic residues" evidence="16">
    <location>
        <begin position="904"/>
        <end position="916"/>
    </location>
</feature>
<evidence type="ECO:0000256" key="15">
    <source>
        <dbReference type="SAM" id="Coils"/>
    </source>
</evidence>
<dbReference type="GO" id="GO:0006325">
    <property type="term" value="P:chromatin organization"/>
    <property type="evidence" value="ECO:0007669"/>
    <property type="project" value="UniProtKB-KW"/>
</dbReference>
<accession>A0AAD5Q7P3</accession>
<keyword evidence="11 14" id="KW-0175">Coiled coil</keyword>
<dbReference type="PANTHER" id="PTHR23163:SF0">
    <property type="entry name" value="E3 UBIQUITIN-PROTEIN LIGASE BRE1"/>
    <property type="match status" value="1"/>
</dbReference>
<keyword evidence="9 14" id="KW-0862">Zinc</keyword>
<dbReference type="Proteomes" id="UP001209570">
    <property type="component" value="Unassembled WGS sequence"/>
</dbReference>
<evidence type="ECO:0000256" key="16">
    <source>
        <dbReference type="SAM" id="MobiDB-lite"/>
    </source>
</evidence>
<dbReference type="GO" id="GO:0070042">
    <property type="term" value="F:rRNA (uridine-N3-)-methyltransferase activity"/>
    <property type="evidence" value="ECO:0007669"/>
    <property type="project" value="InterPro"/>
</dbReference>
<dbReference type="InterPro" id="IPR017907">
    <property type="entry name" value="Znf_RING_CS"/>
</dbReference>
<comment type="subcellular location">
    <subcellularLocation>
        <location evidence="2 14">Nucleus</location>
    </subcellularLocation>
</comment>
<evidence type="ECO:0000256" key="9">
    <source>
        <dbReference type="ARBA" id="ARBA00022833"/>
    </source>
</evidence>
<keyword evidence="6 14" id="KW-0479">Metal-binding</keyword>
<evidence type="ECO:0000256" key="12">
    <source>
        <dbReference type="ARBA" id="ARBA00023242"/>
    </source>
</evidence>
<dbReference type="InterPro" id="IPR013956">
    <property type="entry name" value="E3_ubiquit_lig_Bre1"/>
</dbReference>
<evidence type="ECO:0000256" key="7">
    <source>
        <dbReference type="ARBA" id="ARBA00022771"/>
    </source>
</evidence>
<keyword evidence="5 14" id="KW-0808">Transferase</keyword>
<dbReference type="PROSITE" id="PS00518">
    <property type="entry name" value="ZF_RING_1"/>
    <property type="match status" value="1"/>
</dbReference>
<evidence type="ECO:0000256" key="14">
    <source>
        <dbReference type="RuleBase" id="RU365038"/>
    </source>
</evidence>
<evidence type="ECO:0000256" key="5">
    <source>
        <dbReference type="ARBA" id="ARBA00022679"/>
    </source>
</evidence>
<feature type="region of interest" description="Disordered" evidence="16">
    <location>
        <begin position="1"/>
        <end position="30"/>
    </location>
</feature>
<dbReference type="GO" id="GO:0016567">
    <property type="term" value="P:protein ubiquitination"/>
    <property type="evidence" value="ECO:0007669"/>
    <property type="project" value="UniProtKB-UniRule"/>
</dbReference>
<dbReference type="SUPFAM" id="SSF57850">
    <property type="entry name" value="RING/U-box"/>
    <property type="match status" value="1"/>
</dbReference>
<dbReference type="AlphaFoldDB" id="A0AAD5Q7P3"/>
<keyword evidence="7 13" id="KW-0863">Zinc-finger</keyword>
<proteinExistence type="inferred from homology"/>
<evidence type="ECO:0000313" key="19">
    <source>
        <dbReference type="Proteomes" id="UP001209570"/>
    </source>
</evidence>
<dbReference type="GO" id="GO:0033503">
    <property type="term" value="C:HULC complex"/>
    <property type="evidence" value="ECO:0007669"/>
    <property type="project" value="TreeGrafter"/>
</dbReference>
<comment type="similarity">
    <text evidence="4 14">Belongs to the BRE1 family.</text>
</comment>
<dbReference type="Pfam" id="PF13923">
    <property type="entry name" value="zf-C3HC4_2"/>
    <property type="match status" value="1"/>
</dbReference>
<dbReference type="PROSITE" id="PS50089">
    <property type="entry name" value="ZF_RING_2"/>
    <property type="match status" value="1"/>
</dbReference>
<feature type="region of interest" description="Disordered" evidence="16">
    <location>
        <begin position="158"/>
        <end position="191"/>
    </location>
</feature>